<dbReference type="PANTHER" id="PTHR35335:SF1">
    <property type="entry name" value="UPF0716 PROTEIN FXSA"/>
    <property type="match status" value="1"/>
</dbReference>
<proteinExistence type="predicted"/>
<sequence>MRFSLIPLALIIIPIAEIAAFIVIGDAIGVLPTLAMVLVTAVIGSALLRWQGIGILNRIRMETDAGRIPGRDLVHGAMILVAGVLLLTPGFVTDTLGFLLFVPAIRDGAWKLLKDKITIVGSRTVFTGAGGPRGPSAGPRGGPGGARGQGPVFDLDESDYRDDGPRRPNPDSPWREDGQTIENRADSRSGSEPDR</sequence>
<feature type="compositionally biased region" description="Gly residues" evidence="1">
    <location>
        <begin position="128"/>
        <end position="148"/>
    </location>
</feature>
<evidence type="ECO:0000313" key="3">
    <source>
        <dbReference type="EMBL" id="TDH37819.1"/>
    </source>
</evidence>
<dbReference type="EMBL" id="SMSI01000001">
    <property type="protein sequence ID" value="TDH37819.1"/>
    <property type="molecule type" value="Genomic_DNA"/>
</dbReference>
<keyword evidence="2" id="KW-1133">Transmembrane helix</keyword>
<feature type="transmembrane region" description="Helical" evidence="2">
    <location>
        <begin position="30"/>
        <end position="52"/>
    </location>
</feature>
<dbReference type="OrthoDB" id="9792788at2"/>
<dbReference type="PANTHER" id="PTHR35335">
    <property type="entry name" value="UPF0716 PROTEIN FXSA"/>
    <property type="match status" value="1"/>
</dbReference>
<keyword evidence="4" id="KW-1185">Reference proteome</keyword>
<dbReference type="RefSeq" id="WP_133282656.1">
    <property type="nucleotide sequence ID" value="NZ_SMSI01000001.1"/>
</dbReference>
<feature type="compositionally biased region" description="Basic and acidic residues" evidence="1">
    <location>
        <begin position="161"/>
        <end position="195"/>
    </location>
</feature>
<evidence type="ECO:0000256" key="1">
    <source>
        <dbReference type="SAM" id="MobiDB-lite"/>
    </source>
</evidence>
<reference evidence="3 4" key="1">
    <citation type="journal article" date="2013" name="Int. J. Syst. Evol. Microbiol.">
        <title>Hoeflea suaedae sp. nov., an endophytic bacterium isolated from the root of the halophyte Suaeda maritima.</title>
        <authorList>
            <person name="Chung E.J."/>
            <person name="Park J.A."/>
            <person name="Pramanik P."/>
            <person name="Bibi F."/>
            <person name="Jeon C.O."/>
            <person name="Chung Y.R."/>
        </authorList>
    </citation>
    <scope>NUCLEOTIDE SEQUENCE [LARGE SCALE GENOMIC DNA]</scope>
    <source>
        <strain evidence="3 4">YC6898</strain>
    </source>
</reference>
<dbReference type="Proteomes" id="UP000295131">
    <property type="component" value="Unassembled WGS sequence"/>
</dbReference>
<evidence type="ECO:0000256" key="2">
    <source>
        <dbReference type="SAM" id="Phobius"/>
    </source>
</evidence>
<dbReference type="AlphaFoldDB" id="A0A4R5PLR3"/>
<dbReference type="InterPro" id="IPR007313">
    <property type="entry name" value="FxsA"/>
</dbReference>
<name>A0A4R5PLR3_9HYPH</name>
<comment type="caution">
    <text evidence="3">The sequence shown here is derived from an EMBL/GenBank/DDBJ whole genome shotgun (WGS) entry which is preliminary data.</text>
</comment>
<dbReference type="NCBIfam" id="NF008528">
    <property type="entry name" value="PRK11463.1-2"/>
    <property type="match status" value="1"/>
</dbReference>
<dbReference type="Pfam" id="PF04186">
    <property type="entry name" value="FxsA"/>
    <property type="match status" value="1"/>
</dbReference>
<dbReference type="GO" id="GO:0016020">
    <property type="term" value="C:membrane"/>
    <property type="evidence" value="ECO:0007669"/>
    <property type="project" value="InterPro"/>
</dbReference>
<keyword evidence="2" id="KW-0472">Membrane</keyword>
<feature type="transmembrane region" description="Helical" evidence="2">
    <location>
        <begin position="73"/>
        <end position="92"/>
    </location>
</feature>
<keyword evidence="2" id="KW-0812">Transmembrane</keyword>
<accession>A0A4R5PLR3</accession>
<gene>
    <name evidence="3" type="primary">fxsA</name>
    <name evidence="3" type="ORF">E2A64_01375</name>
</gene>
<protein>
    <submittedName>
        <fullName evidence="3">Membrane protein FxsA</fullName>
    </submittedName>
</protein>
<feature type="region of interest" description="Disordered" evidence="1">
    <location>
        <begin position="128"/>
        <end position="195"/>
    </location>
</feature>
<evidence type="ECO:0000313" key="4">
    <source>
        <dbReference type="Proteomes" id="UP000295131"/>
    </source>
</evidence>
<organism evidence="3 4">
    <name type="scientific">Pseudohoeflea suaedae</name>
    <dbReference type="NCBI Taxonomy" id="877384"/>
    <lineage>
        <taxon>Bacteria</taxon>
        <taxon>Pseudomonadati</taxon>
        <taxon>Pseudomonadota</taxon>
        <taxon>Alphaproteobacteria</taxon>
        <taxon>Hyphomicrobiales</taxon>
        <taxon>Rhizobiaceae</taxon>
        <taxon>Pseudohoeflea</taxon>
    </lineage>
</organism>